<dbReference type="AlphaFoldDB" id="A0A1X1EMN0"/>
<dbReference type="RefSeq" id="WP_084879850.1">
    <property type="nucleotide sequence ID" value="NZ_JAGGMY010000007.1"/>
</dbReference>
<gene>
    <name evidence="1" type="ORF">HA50_26545</name>
</gene>
<dbReference type="OrthoDB" id="6548617at2"/>
<organism evidence="1 2">
    <name type="scientific">Pantoea cypripedii</name>
    <name type="common">Pectobacterium cypripedii</name>
    <name type="synonym">Erwinia cypripedii</name>
    <dbReference type="NCBI Taxonomy" id="55209"/>
    <lineage>
        <taxon>Bacteria</taxon>
        <taxon>Pseudomonadati</taxon>
        <taxon>Pseudomonadota</taxon>
        <taxon>Gammaproteobacteria</taxon>
        <taxon>Enterobacterales</taxon>
        <taxon>Erwiniaceae</taxon>
        <taxon>Pantoea</taxon>
    </lineage>
</organism>
<comment type="caution">
    <text evidence="1">The sequence shown here is derived from an EMBL/GenBank/DDBJ whole genome shotgun (WGS) entry which is preliminary data.</text>
</comment>
<proteinExistence type="predicted"/>
<reference evidence="1 2" key="1">
    <citation type="journal article" date="2017" name="Antonie Van Leeuwenhoek">
        <title>Phylogenomic resolution of the bacterial genus Pantoea and its relationship with Erwinia and Tatumella.</title>
        <authorList>
            <person name="Palmer M."/>
            <person name="Steenkamp E.T."/>
            <person name="Coetzee M.P."/>
            <person name="Chan W.Y."/>
            <person name="van Zyl E."/>
            <person name="De Maayer P."/>
            <person name="Coutinho T.A."/>
            <person name="Blom J."/>
            <person name="Smits T.H."/>
            <person name="Duffy B."/>
            <person name="Venter S.N."/>
        </authorList>
    </citation>
    <scope>NUCLEOTIDE SEQUENCE [LARGE SCALE GENOMIC DNA]</scope>
    <source>
        <strain evidence="1 2">LMG 2657</strain>
    </source>
</reference>
<accession>A0A1X1EMN0</accession>
<keyword evidence="2" id="KW-1185">Reference proteome</keyword>
<evidence type="ECO:0000313" key="1">
    <source>
        <dbReference type="EMBL" id="ORM90126.1"/>
    </source>
</evidence>
<protein>
    <submittedName>
        <fullName evidence="1">Uncharacterized protein</fullName>
    </submittedName>
</protein>
<name>A0A1X1EMN0_PANCY</name>
<dbReference type="EMBL" id="MLJI01000002">
    <property type="protein sequence ID" value="ORM90126.1"/>
    <property type="molecule type" value="Genomic_DNA"/>
</dbReference>
<dbReference type="Proteomes" id="UP000193749">
    <property type="component" value="Unassembled WGS sequence"/>
</dbReference>
<evidence type="ECO:0000313" key="2">
    <source>
        <dbReference type="Proteomes" id="UP000193749"/>
    </source>
</evidence>
<sequence length="258" mass="28605">MNTQNVNTATPESPKTWVNNPSITFISRKTSALIRLAKKEGDLLMFRAFKRLGIDAPDHGDELFAPQEAALLVTELAEMGGITTPAVYDMVRSVESLSQDQKSYLWREEYPENLPELAVFQAASAEKKAQILRSMKTAVPESADTQTVMPEIPGLSQALRNDLARLAALSTREMDEMEREELLYGTLQNMADRVCDTVTDWTRPRPVVPFSSLSAWNRAGQLALNLFGETGEAAWREGCSHLALSLMTGYAMYVADIA</sequence>